<organism evidence="4 5">
    <name type="scientific">Terrabacter carboxydivorans</name>
    <dbReference type="NCBI Taxonomy" id="619730"/>
    <lineage>
        <taxon>Bacteria</taxon>
        <taxon>Bacillati</taxon>
        <taxon>Actinomycetota</taxon>
        <taxon>Actinomycetes</taxon>
        <taxon>Micrococcales</taxon>
        <taxon>Intrasporangiaceae</taxon>
        <taxon>Terrabacter</taxon>
    </lineage>
</organism>
<accession>A0ABP5ZGQ5</accession>
<dbReference type="Pfam" id="PF00583">
    <property type="entry name" value="Acetyltransf_1"/>
    <property type="match status" value="1"/>
</dbReference>
<evidence type="ECO:0000256" key="2">
    <source>
        <dbReference type="SAM" id="MobiDB-lite"/>
    </source>
</evidence>
<feature type="compositionally biased region" description="Low complexity" evidence="2">
    <location>
        <begin position="207"/>
        <end position="229"/>
    </location>
</feature>
<evidence type="ECO:0000313" key="5">
    <source>
        <dbReference type="Proteomes" id="UP001500730"/>
    </source>
</evidence>
<dbReference type="CDD" id="cd04301">
    <property type="entry name" value="NAT_SF"/>
    <property type="match status" value="1"/>
</dbReference>
<dbReference type="PANTHER" id="PTHR13947:SF37">
    <property type="entry name" value="LD18367P"/>
    <property type="match status" value="1"/>
</dbReference>
<dbReference type="InterPro" id="IPR050769">
    <property type="entry name" value="NAT_camello-type"/>
</dbReference>
<sequence>MGRRVRTACRVRPARRLRGSVQGAAANLARMDGFTIRAVRPEDHERLGELTAAAYLDDGLLDFGAEDPYLEVLRDVAHRAEHAEVLVAVDPDGLVLGGVAFVGAPGPFADVAREGEAEFRTLAVAPAGRGRGVGTALVRECIDRARGLGRRRVVLSTQPTMHAAHRVYERFGFTRAPERDWSPIDTLTLLVYELELPPAGEGRDAGASDSTAPDSAAPDSPASDSVARD</sequence>
<proteinExistence type="predicted"/>
<evidence type="ECO:0000256" key="1">
    <source>
        <dbReference type="ARBA" id="ARBA00022679"/>
    </source>
</evidence>
<comment type="caution">
    <text evidence="4">The sequence shown here is derived from an EMBL/GenBank/DDBJ whole genome shotgun (WGS) entry which is preliminary data.</text>
</comment>
<dbReference type="InterPro" id="IPR016181">
    <property type="entry name" value="Acyl_CoA_acyltransferase"/>
</dbReference>
<dbReference type="Gene3D" id="3.40.630.30">
    <property type="match status" value="1"/>
</dbReference>
<dbReference type="InterPro" id="IPR000182">
    <property type="entry name" value="GNAT_dom"/>
</dbReference>
<name>A0ABP5ZGQ5_9MICO</name>
<protein>
    <recommendedName>
        <fullName evidence="3">N-acetyltransferase domain-containing protein</fullName>
    </recommendedName>
</protein>
<feature type="region of interest" description="Disordered" evidence="2">
    <location>
        <begin position="200"/>
        <end position="229"/>
    </location>
</feature>
<feature type="domain" description="N-acetyltransferase" evidence="3">
    <location>
        <begin position="34"/>
        <end position="197"/>
    </location>
</feature>
<evidence type="ECO:0000313" key="4">
    <source>
        <dbReference type="EMBL" id="GAA2498299.1"/>
    </source>
</evidence>
<dbReference type="EMBL" id="BAAARE010000024">
    <property type="protein sequence ID" value="GAA2498299.1"/>
    <property type="molecule type" value="Genomic_DNA"/>
</dbReference>
<dbReference type="PANTHER" id="PTHR13947">
    <property type="entry name" value="GNAT FAMILY N-ACETYLTRANSFERASE"/>
    <property type="match status" value="1"/>
</dbReference>
<gene>
    <name evidence="4" type="ORF">GCM10009858_40800</name>
</gene>
<dbReference type="Proteomes" id="UP001500730">
    <property type="component" value="Unassembled WGS sequence"/>
</dbReference>
<dbReference type="SUPFAM" id="SSF55729">
    <property type="entry name" value="Acyl-CoA N-acyltransferases (Nat)"/>
    <property type="match status" value="1"/>
</dbReference>
<keyword evidence="1" id="KW-0808">Transferase</keyword>
<dbReference type="PROSITE" id="PS51186">
    <property type="entry name" value="GNAT"/>
    <property type="match status" value="1"/>
</dbReference>
<evidence type="ECO:0000259" key="3">
    <source>
        <dbReference type="PROSITE" id="PS51186"/>
    </source>
</evidence>
<keyword evidence="5" id="KW-1185">Reference proteome</keyword>
<reference evidence="5" key="1">
    <citation type="journal article" date="2019" name="Int. J. Syst. Evol. Microbiol.">
        <title>The Global Catalogue of Microorganisms (GCM) 10K type strain sequencing project: providing services to taxonomists for standard genome sequencing and annotation.</title>
        <authorList>
            <consortium name="The Broad Institute Genomics Platform"/>
            <consortium name="The Broad Institute Genome Sequencing Center for Infectious Disease"/>
            <person name="Wu L."/>
            <person name="Ma J."/>
        </authorList>
    </citation>
    <scope>NUCLEOTIDE SEQUENCE [LARGE SCALE GENOMIC DNA]</scope>
    <source>
        <strain evidence="5">JCM 16259</strain>
    </source>
</reference>